<accession>A0A6N8EK43</accession>
<reference evidence="7 8" key="1">
    <citation type="submission" date="2019-11" db="EMBL/GenBank/DDBJ databases">
        <title>Whole-genome sequence of the anaerobic purple sulfur bacterium Allochromatium palmeri DSM 15591.</title>
        <authorList>
            <person name="Kyndt J.A."/>
            <person name="Meyer T.E."/>
        </authorList>
    </citation>
    <scope>NUCLEOTIDE SEQUENCE [LARGE SCALE GENOMIC DNA]</scope>
    <source>
        <strain evidence="7 8">DSM 15591</strain>
    </source>
</reference>
<feature type="domain" description="DNA-binding protein H-NS-like C-terminal" evidence="6">
    <location>
        <begin position="57"/>
        <end position="96"/>
    </location>
</feature>
<feature type="region of interest" description="Disordered" evidence="5">
    <location>
        <begin position="54"/>
        <end position="92"/>
    </location>
</feature>
<dbReference type="GO" id="GO:0032993">
    <property type="term" value="C:protein-DNA complex"/>
    <property type="evidence" value="ECO:0007669"/>
    <property type="project" value="TreeGrafter"/>
</dbReference>
<dbReference type="GO" id="GO:0001217">
    <property type="term" value="F:DNA-binding transcription repressor activity"/>
    <property type="evidence" value="ECO:0007669"/>
    <property type="project" value="TreeGrafter"/>
</dbReference>
<dbReference type="PANTHER" id="PTHR38097:SF2">
    <property type="entry name" value="DNA-BINDING PROTEIN STPA"/>
    <property type="match status" value="1"/>
</dbReference>
<evidence type="ECO:0000256" key="1">
    <source>
        <dbReference type="ARBA" id="ARBA00004453"/>
    </source>
</evidence>
<dbReference type="InterPro" id="IPR037150">
    <property type="entry name" value="H-NS_C_dom_sf"/>
</dbReference>
<dbReference type="InterPro" id="IPR027444">
    <property type="entry name" value="H-NS_C_dom"/>
</dbReference>
<dbReference type="RefSeq" id="WP_155451267.1">
    <property type="nucleotide sequence ID" value="NZ_WNKT01000050.1"/>
</dbReference>
<sequence>MSTQEELQELLEQKRLLDEKIENARKAARGQAIEQALSLITTFNLTPEDLFASTKKGKAKSKAPPKYRDPETGKTWTGKGPTPGWLKDKNRDDYLIVQDAA</sequence>
<gene>
    <name evidence="7" type="ORF">GJ668_16685</name>
</gene>
<keyword evidence="3" id="KW-0963">Cytoplasm</keyword>
<dbReference type="GO" id="GO:0000976">
    <property type="term" value="F:transcription cis-regulatory region binding"/>
    <property type="evidence" value="ECO:0007669"/>
    <property type="project" value="TreeGrafter"/>
</dbReference>
<proteinExistence type="inferred from homology"/>
<dbReference type="GO" id="GO:0005829">
    <property type="term" value="C:cytosol"/>
    <property type="evidence" value="ECO:0007669"/>
    <property type="project" value="TreeGrafter"/>
</dbReference>
<dbReference type="OrthoDB" id="5297879at2"/>
<dbReference type="AlphaFoldDB" id="A0A6N8EK43"/>
<evidence type="ECO:0000256" key="5">
    <source>
        <dbReference type="SAM" id="MobiDB-lite"/>
    </source>
</evidence>
<evidence type="ECO:0000313" key="7">
    <source>
        <dbReference type="EMBL" id="MTW22704.1"/>
    </source>
</evidence>
<keyword evidence="8" id="KW-1185">Reference proteome</keyword>
<comment type="similarity">
    <text evidence="2">Belongs to the histone-like protein H-NS family.</text>
</comment>
<dbReference type="Gene3D" id="4.10.430.10">
    <property type="entry name" value="Histone-like protein H-NS, C-terminal domain"/>
    <property type="match status" value="1"/>
</dbReference>
<evidence type="ECO:0000256" key="2">
    <source>
        <dbReference type="ARBA" id="ARBA00010610"/>
    </source>
</evidence>
<dbReference type="SUPFAM" id="SSF81273">
    <property type="entry name" value="H-NS histone-like proteins"/>
    <property type="match status" value="1"/>
</dbReference>
<dbReference type="GO" id="GO:0003681">
    <property type="term" value="F:bent DNA binding"/>
    <property type="evidence" value="ECO:0007669"/>
    <property type="project" value="TreeGrafter"/>
</dbReference>
<keyword evidence="4" id="KW-0238">DNA-binding</keyword>
<evidence type="ECO:0000256" key="3">
    <source>
        <dbReference type="ARBA" id="ARBA00022490"/>
    </source>
</evidence>
<evidence type="ECO:0000313" key="8">
    <source>
        <dbReference type="Proteomes" id="UP000434044"/>
    </source>
</evidence>
<evidence type="ECO:0000256" key="4">
    <source>
        <dbReference type="ARBA" id="ARBA00023125"/>
    </source>
</evidence>
<dbReference type="SMART" id="SM00528">
    <property type="entry name" value="HNS"/>
    <property type="match status" value="1"/>
</dbReference>
<organism evidence="7 8">
    <name type="scientific">Allochromatium palmeri</name>
    <dbReference type="NCBI Taxonomy" id="231048"/>
    <lineage>
        <taxon>Bacteria</taxon>
        <taxon>Pseudomonadati</taxon>
        <taxon>Pseudomonadota</taxon>
        <taxon>Gammaproteobacteria</taxon>
        <taxon>Chromatiales</taxon>
        <taxon>Chromatiaceae</taxon>
        <taxon>Allochromatium</taxon>
    </lineage>
</organism>
<comment type="caution">
    <text evidence="7">The sequence shown here is derived from an EMBL/GenBank/DDBJ whole genome shotgun (WGS) entry which is preliminary data.</text>
</comment>
<evidence type="ECO:0000259" key="6">
    <source>
        <dbReference type="SMART" id="SM00528"/>
    </source>
</evidence>
<dbReference type="EMBL" id="WNKT01000050">
    <property type="protein sequence ID" value="MTW22704.1"/>
    <property type="molecule type" value="Genomic_DNA"/>
</dbReference>
<dbReference type="GO" id="GO:0009295">
    <property type="term" value="C:nucleoid"/>
    <property type="evidence" value="ECO:0007669"/>
    <property type="project" value="UniProtKB-SubCell"/>
</dbReference>
<feature type="compositionally biased region" description="Low complexity" evidence="5">
    <location>
        <begin position="73"/>
        <end position="85"/>
    </location>
</feature>
<feature type="compositionally biased region" description="Basic residues" evidence="5">
    <location>
        <begin position="55"/>
        <end position="65"/>
    </location>
</feature>
<dbReference type="PANTHER" id="PTHR38097">
    <property type="match status" value="1"/>
</dbReference>
<protein>
    <submittedName>
        <fullName evidence="7">H-NS histone family protein</fullName>
    </submittedName>
</protein>
<dbReference type="GO" id="GO:0003680">
    <property type="term" value="F:minor groove of adenine-thymine-rich DNA binding"/>
    <property type="evidence" value="ECO:0007669"/>
    <property type="project" value="TreeGrafter"/>
</dbReference>
<name>A0A6N8EK43_9GAMM</name>
<comment type="subcellular location">
    <subcellularLocation>
        <location evidence="1">Cytoplasm</location>
        <location evidence="1">Nucleoid</location>
    </subcellularLocation>
</comment>
<dbReference type="Proteomes" id="UP000434044">
    <property type="component" value="Unassembled WGS sequence"/>
</dbReference>
<dbReference type="Pfam" id="PF00816">
    <property type="entry name" value="Histone_HNS"/>
    <property type="match status" value="1"/>
</dbReference>